<dbReference type="Pfam" id="PF00791">
    <property type="entry name" value="ZU5"/>
    <property type="match status" value="1"/>
</dbReference>
<dbReference type="EMBL" id="AAGW02059203">
    <property type="status" value="NOT_ANNOTATED_CDS"/>
    <property type="molecule type" value="Genomic_DNA"/>
</dbReference>
<reference evidence="18" key="2">
    <citation type="submission" date="2025-08" db="UniProtKB">
        <authorList>
            <consortium name="Ensembl"/>
        </authorList>
    </citation>
    <scope>IDENTIFICATION</scope>
    <source>
        <strain evidence="18">Thorbecke</strain>
    </source>
</reference>
<dbReference type="SMART" id="SM00005">
    <property type="entry name" value="DEATH"/>
    <property type="match status" value="1"/>
</dbReference>
<dbReference type="InterPro" id="IPR013783">
    <property type="entry name" value="Ig-like_fold"/>
</dbReference>
<dbReference type="EMBL" id="AAGW02059196">
    <property type="status" value="NOT_ANNOTATED_CDS"/>
    <property type="molecule type" value="Genomic_DNA"/>
</dbReference>
<keyword evidence="11 15" id="KW-0675">Receptor</keyword>
<dbReference type="SMART" id="SM00409">
    <property type="entry name" value="IG"/>
    <property type="match status" value="1"/>
</dbReference>
<comment type="function">
    <text evidence="15">Receptor for netrin required for axon guidance. Mediates axon repulsion of neuronal growth cones in the developing nervous system upon ligand binding.</text>
</comment>
<evidence type="ECO:0000259" key="17">
    <source>
        <dbReference type="PROSITE" id="PS51145"/>
    </source>
</evidence>
<dbReference type="InterPro" id="IPR000488">
    <property type="entry name" value="Death_dom"/>
</dbReference>
<dbReference type="InterPro" id="IPR057755">
    <property type="entry name" value="UNC5A-D-like_N"/>
</dbReference>
<dbReference type="InterPro" id="IPR003599">
    <property type="entry name" value="Ig_sub"/>
</dbReference>
<dbReference type="EMBL" id="AAGW02059202">
    <property type="status" value="NOT_ANNOTATED_CDS"/>
    <property type="molecule type" value="Genomic_DNA"/>
</dbReference>
<keyword evidence="8" id="KW-1133">Transmembrane helix</keyword>
<comment type="subunit">
    <text evidence="14">Interacts (via extracellular domain) with FLRT2 and FLRT3 (via extracellular domain); the interaction is direct. Has higher affinity for FLRT2. Identified in a complex with FLRT3 and ADGRL3; does not interact with ADGRL3 by itself.</text>
</comment>
<dbReference type="EMBL" id="AAGW02059199">
    <property type="status" value="NOT_ANNOTATED_CDS"/>
    <property type="molecule type" value="Genomic_DNA"/>
</dbReference>
<evidence type="ECO:0000256" key="4">
    <source>
        <dbReference type="ARBA" id="ARBA00022475"/>
    </source>
</evidence>
<dbReference type="InterPro" id="IPR042058">
    <property type="entry name" value="UNC5D_Death"/>
</dbReference>
<dbReference type="SMART" id="SM00218">
    <property type="entry name" value="ZU5"/>
    <property type="match status" value="1"/>
</dbReference>
<sequence>MGRSAAAGGGGAGARRWLQWLGLCFWAAGAAAARGADSGEALPDSIPSAPGTLPHFIEEPDDAYIIKSNPIALRCKARPAMQIFFKCNGEWVHQNEHVSEESLDESSGLKVREVFINVTRQQVEDFHGPEDYWCQCVAWSHLGTSKSRKASVRIAYLRKNFEQDPQGREVPIEGMIVLHCRPPEGVPAAEVEWLKNEEPIDSEQDENIDTRADHNLIIRQARLSDSGNYTCMAANIVAKRRSLSATVVVYVDGSWELWSEWSVCSPECEHLRIRECTAPPPRNGGKFCEGLSQESENCTDGLCILGIENASDIALYSGLGAAVVAVAVLVVGVTLYRRSQSDYGVDVIDSSALTGGFQTFNFKTVRQGNSLLLNSAMQPDLTVSRTYSGPICLQDPLDKELMTESSLFNPLSDIKVKVQSSFMVSLGVSERADYHGKNHPGTFPHGNNRSFTTMHPRNKAPYIQNLSSLPTRTELRTTGVFGHLGGRLVMPNTGVSLLIPHGAIPEENSWEIYMSINQGEPSLQSDGSEVLLSPEVTCGPPDMVVTTPFALTIPHCADVSSEHWNIHLKKRTQQGKWEEVMSVEDESTSCYCLLDPFACHVLLDSFGTYALTGEPITDCAVKQLKVAVFGCMSCNSLDYNLRVYCVDNTPCAFQEVVSDERHHGGQLLEEPKLLHFKGNTFSLQISVLDIPPFLWRIKPFTACQEVPFSRVWSSNRQPLHCAFSLERYTPTTTQLSCKICIRQLKGHEQILQVQTSILESERETITFFAQEDSTFPAQTGPKAFKIPYSIRQRICATFDTPNAKGKDWQMLAQKNSINRNLSYFATQSSPSAVILNLWEARHQHDGDLDSLACALEEIGRTHTKLSNISESQLDEADFNYSRQNGL</sequence>
<evidence type="ECO:0000256" key="6">
    <source>
        <dbReference type="ARBA" id="ARBA00022703"/>
    </source>
</evidence>
<dbReference type="Gene3D" id="2.20.100.10">
    <property type="entry name" value="Thrombospondin type-1 (TSP1) repeat"/>
    <property type="match status" value="1"/>
</dbReference>
<dbReference type="Pfam" id="PF00531">
    <property type="entry name" value="Death"/>
    <property type="match status" value="1"/>
</dbReference>
<dbReference type="InterPro" id="IPR037936">
    <property type="entry name" value="UNC5A-D"/>
</dbReference>
<evidence type="ECO:0000256" key="8">
    <source>
        <dbReference type="ARBA" id="ARBA00022989"/>
    </source>
</evidence>
<dbReference type="EMBL" id="AAGW02059195">
    <property type="status" value="NOT_ANNOTATED_CDS"/>
    <property type="molecule type" value="Genomic_DNA"/>
</dbReference>
<reference evidence="18 19" key="1">
    <citation type="journal article" date="2011" name="Nature">
        <title>A high-resolution map of human evolutionary constraint using 29 mammals.</title>
        <authorList>
            <person name="Lindblad-Toh K."/>
            <person name="Garber M."/>
            <person name="Zuk O."/>
            <person name="Lin M.F."/>
            <person name="Parker B.J."/>
            <person name="Washietl S."/>
            <person name="Kheradpour P."/>
            <person name="Ernst J."/>
            <person name="Jordan G."/>
            <person name="Mauceli E."/>
            <person name="Ward L.D."/>
            <person name="Lowe C.B."/>
            <person name="Holloway A.K."/>
            <person name="Clamp M."/>
            <person name="Gnerre S."/>
            <person name="Alfoldi J."/>
            <person name="Beal K."/>
            <person name="Chang J."/>
            <person name="Clawson H."/>
            <person name="Cuff J."/>
            <person name="Di Palma F."/>
            <person name="Fitzgerald S."/>
            <person name="Flicek P."/>
            <person name="Guttman M."/>
            <person name="Hubisz M.J."/>
            <person name="Jaffe D.B."/>
            <person name="Jungreis I."/>
            <person name="Kent W.J."/>
            <person name="Kostka D."/>
            <person name="Lara M."/>
            <person name="Martins A.L."/>
            <person name="Massingham T."/>
            <person name="Moltke I."/>
            <person name="Raney B.J."/>
            <person name="Rasmussen M.D."/>
            <person name="Robinson J."/>
            <person name="Stark A."/>
            <person name="Vilella A.J."/>
            <person name="Wen J."/>
            <person name="Xie X."/>
            <person name="Zody M.C."/>
            <person name="Baldwin J."/>
            <person name="Bloom T."/>
            <person name="Chin C.W."/>
            <person name="Heiman D."/>
            <person name="Nicol R."/>
            <person name="Nusbaum C."/>
            <person name="Young S."/>
            <person name="Wilkinson J."/>
            <person name="Worley K.C."/>
            <person name="Kovar C.L."/>
            <person name="Muzny D.M."/>
            <person name="Gibbs R.A."/>
            <person name="Cree A."/>
            <person name="Dihn H.H."/>
            <person name="Fowler G."/>
            <person name="Jhangiani S."/>
            <person name="Joshi V."/>
            <person name="Lee S."/>
            <person name="Lewis L.R."/>
            <person name="Nazareth L.V."/>
            <person name="Okwuonu G."/>
            <person name="Santibanez J."/>
            <person name="Warren W.C."/>
            <person name="Mardis E.R."/>
            <person name="Weinstock G.M."/>
            <person name="Wilson R.K."/>
            <person name="Delehaunty K."/>
            <person name="Dooling D."/>
            <person name="Fronik C."/>
            <person name="Fulton L."/>
            <person name="Fulton B."/>
            <person name="Graves T."/>
            <person name="Minx P."/>
            <person name="Sodergren E."/>
            <person name="Birney E."/>
            <person name="Margulies E.H."/>
            <person name="Herrero J."/>
            <person name="Green E.D."/>
            <person name="Haussler D."/>
            <person name="Siepel A."/>
            <person name="Goldman N."/>
            <person name="Pollard K.S."/>
            <person name="Pedersen J.S."/>
            <person name="Lander E.S."/>
            <person name="Kellis M."/>
        </authorList>
    </citation>
    <scope>NUCLEOTIDE SEQUENCE [LARGE SCALE GENOMIC DNA]</scope>
    <source>
        <strain evidence="18 19">Thorbecke inbred</strain>
    </source>
</reference>
<dbReference type="Gene3D" id="2.60.220.30">
    <property type="match status" value="1"/>
</dbReference>
<dbReference type="InterPro" id="IPR011029">
    <property type="entry name" value="DEATH-like_dom_sf"/>
</dbReference>
<dbReference type="FunFam" id="2.60.40.10:FF:000037">
    <property type="entry name" value="Unc-5 netrin receptor C"/>
    <property type="match status" value="1"/>
</dbReference>
<keyword evidence="7 15" id="KW-0732">Signal</keyword>
<dbReference type="EMBL" id="AAGW02059204">
    <property type="status" value="NOT_ANNOTATED_CDS"/>
    <property type="molecule type" value="Genomic_DNA"/>
</dbReference>
<name>A0A5F9CRW4_RABIT</name>
<dbReference type="Gene3D" id="1.10.533.10">
    <property type="entry name" value="Death Domain, Fas"/>
    <property type="match status" value="1"/>
</dbReference>
<dbReference type="GeneID" id="100339802"/>
<dbReference type="FunFam" id="2.60.220.30:FF:000006">
    <property type="entry name" value="Unc-5 netrin receptor D"/>
    <property type="match status" value="1"/>
</dbReference>
<keyword evidence="19" id="KW-1185">Reference proteome</keyword>
<evidence type="ECO:0000259" key="16">
    <source>
        <dbReference type="PROSITE" id="PS50835"/>
    </source>
</evidence>
<dbReference type="Gene3D" id="2.60.40.10">
    <property type="entry name" value="Immunoglobulins"/>
    <property type="match status" value="2"/>
</dbReference>
<dbReference type="PROSITE" id="PS50835">
    <property type="entry name" value="IG_LIKE"/>
    <property type="match status" value="1"/>
</dbReference>
<dbReference type="SUPFAM" id="SSF82895">
    <property type="entry name" value="TSP-1 type 1 repeat"/>
    <property type="match status" value="1"/>
</dbReference>
<evidence type="ECO:0000313" key="18">
    <source>
        <dbReference type="Ensembl" id="ENSOCUP00000036512.1"/>
    </source>
</evidence>
<keyword evidence="12" id="KW-0325">Glycoprotein</keyword>
<dbReference type="InterPro" id="IPR007110">
    <property type="entry name" value="Ig-like_dom"/>
</dbReference>
<keyword evidence="6" id="KW-0053">Apoptosis</keyword>
<dbReference type="InterPro" id="IPR033772">
    <property type="entry name" value="UPA"/>
</dbReference>
<feature type="domain" description="Ig-like" evidence="16">
    <location>
        <begin position="166"/>
        <end position="244"/>
    </location>
</feature>
<feature type="signal peptide" evidence="15">
    <location>
        <begin position="1"/>
        <end position="32"/>
    </location>
</feature>
<evidence type="ECO:0000256" key="7">
    <source>
        <dbReference type="ARBA" id="ARBA00022729"/>
    </source>
</evidence>
<comment type="subcellular location">
    <subcellularLocation>
        <location evidence="1 15">Cell membrane</location>
        <topology evidence="1 15">Single-pass type I membrane protein</topology>
    </subcellularLocation>
</comment>
<dbReference type="GO" id="GO:0007411">
    <property type="term" value="P:axon guidance"/>
    <property type="evidence" value="ECO:0007669"/>
    <property type="project" value="TreeGrafter"/>
</dbReference>
<dbReference type="InterPro" id="IPR036383">
    <property type="entry name" value="TSP1_rpt_sf"/>
</dbReference>
<dbReference type="Pfam" id="PF17217">
    <property type="entry name" value="UPA"/>
    <property type="match status" value="1"/>
</dbReference>
<dbReference type="PANTHER" id="PTHR12582">
    <property type="entry name" value="NETRIN RECEPTOR UNC5"/>
    <property type="match status" value="1"/>
</dbReference>
<dbReference type="Bgee" id="ENSOCUG00000017691">
    <property type="expression patterns" value="Expressed in upper lobe of left lung and 3 other cell types or tissues"/>
</dbReference>
<dbReference type="InterPro" id="IPR003598">
    <property type="entry name" value="Ig_sub2"/>
</dbReference>
<dbReference type="SMART" id="SM00209">
    <property type="entry name" value="TSP1"/>
    <property type="match status" value="1"/>
</dbReference>
<dbReference type="RefSeq" id="XP_051689950.1">
    <property type="nucleotide sequence ID" value="XM_051833990.2"/>
</dbReference>
<accession>A0A5F9CRW4</accession>
<dbReference type="SUPFAM" id="SSF47986">
    <property type="entry name" value="DEATH domain"/>
    <property type="match status" value="1"/>
</dbReference>
<dbReference type="FunFam" id="2.20.100.10:FF:000002">
    <property type="entry name" value="Unc-5 netrin receptor C"/>
    <property type="match status" value="1"/>
</dbReference>
<dbReference type="GO" id="GO:0005886">
    <property type="term" value="C:plasma membrane"/>
    <property type="evidence" value="ECO:0007669"/>
    <property type="project" value="UniProtKB-SubCell"/>
</dbReference>
<dbReference type="SMART" id="SM00408">
    <property type="entry name" value="IGc2"/>
    <property type="match status" value="1"/>
</dbReference>
<evidence type="ECO:0000313" key="19">
    <source>
        <dbReference type="Proteomes" id="UP000001811"/>
    </source>
</evidence>
<keyword evidence="9" id="KW-0472">Membrane</keyword>
<evidence type="ECO:0000256" key="13">
    <source>
        <dbReference type="ARBA" id="ARBA00023319"/>
    </source>
</evidence>
<dbReference type="FunFam" id="1.10.533.10:FF:000001">
    <property type="entry name" value="Unc-5 netrin receptor B"/>
    <property type="match status" value="1"/>
</dbReference>
<keyword evidence="5" id="KW-0812">Transmembrane</keyword>
<dbReference type="EMBL" id="AAGW02059197">
    <property type="status" value="NOT_ANNOTATED_CDS"/>
    <property type="molecule type" value="Genomic_DNA"/>
</dbReference>
<dbReference type="InterPro" id="IPR036179">
    <property type="entry name" value="Ig-like_dom_sf"/>
</dbReference>
<keyword evidence="3 15" id="KW-0217">Developmental protein</keyword>
<dbReference type="EMBL" id="AAGW02059200">
    <property type="status" value="NOT_ANNOTATED_CDS"/>
    <property type="molecule type" value="Genomic_DNA"/>
</dbReference>
<feature type="chain" id="PRO_5025075063" description="Netrin receptor UNC5" evidence="15">
    <location>
        <begin position="33"/>
        <end position="886"/>
    </location>
</feature>
<evidence type="ECO:0000256" key="3">
    <source>
        <dbReference type="ARBA" id="ARBA00022473"/>
    </source>
</evidence>
<dbReference type="Ensembl" id="ENSOCUT00000058370.1">
    <property type="protein sequence ID" value="ENSOCUP00000036512.1"/>
    <property type="gene ID" value="ENSOCUG00000017691.4"/>
</dbReference>
<organism evidence="18 19">
    <name type="scientific">Oryctolagus cuniculus</name>
    <name type="common">Rabbit</name>
    <dbReference type="NCBI Taxonomy" id="9986"/>
    <lineage>
        <taxon>Eukaryota</taxon>
        <taxon>Metazoa</taxon>
        <taxon>Chordata</taxon>
        <taxon>Craniata</taxon>
        <taxon>Vertebrata</taxon>
        <taxon>Euteleostomi</taxon>
        <taxon>Mammalia</taxon>
        <taxon>Eutheria</taxon>
        <taxon>Euarchontoglires</taxon>
        <taxon>Glires</taxon>
        <taxon>Lagomorpha</taxon>
        <taxon>Leporidae</taxon>
        <taxon>Oryctolagus</taxon>
    </lineage>
</organism>
<dbReference type="InterPro" id="IPR000884">
    <property type="entry name" value="TSP1_rpt"/>
</dbReference>
<dbReference type="Pfam" id="PF00090">
    <property type="entry name" value="TSP_1"/>
    <property type="match status" value="1"/>
</dbReference>
<evidence type="ECO:0000256" key="14">
    <source>
        <dbReference type="ARBA" id="ARBA00062801"/>
    </source>
</evidence>
<evidence type="ECO:0000256" key="12">
    <source>
        <dbReference type="ARBA" id="ARBA00023180"/>
    </source>
</evidence>
<dbReference type="CDD" id="cd08801">
    <property type="entry name" value="Death_UNC5D"/>
    <property type="match status" value="1"/>
</dbReference>
<dbReference type="InterPro" id="IPR013098">
    <property type="entry name" value="Ig_I-set"/>
</dbReference>
<reference evidence="18" key="3">
    <citation type="submission" date="2025-09" db="UniProtKB">
        <authorList>
            <consortium name="Ensembl"/>
        </authorList>
    </citation>
    <scope>IDENTIFICATION</scope>
    <source>
        <strain evidence="18">Thorbecke</strain>
    </source>
</reference>
<dbReference type="Proteomes" id="UP000001811">
    <property type="component" value="Chromosome 2"/>
</dbReference>
<dbReference type="Pfam" id="PF07679">
    <property type="entry name" value="I-set"/>
    <property type="match status" value="1"/>
</dbReference>
<evidence type="ECO:0000256" key="15">
    <source>
        <dbReference type="RuleBase" id="RU367033"/>
    </source>
</evidence>
<feature type="domain" description="ZU5" evidence="17">
    <location>
        <begin position="475"/>
        <end position="615"/>
    </location>
</feature>
<dbReference type="SUPFAM" id="SSF48726">
    <property type="entry name" value="Immunoglobulin"/>
    <property type="match status" value="2"/>
</dbReference>
<evidence type="ECO:0000256" key="9">
    <source>
        <dbReference type="ARBA" id="ARBA00023136"/>
    </source>
</evidence>
<dbReference type="FunFam" id="2.60.40.10:FF:000039">
    <property type="entry name" value="Unc-5 netrin receptor C"/>
    <property type="match status" value="1"/>
</dbReference>
<comment type="similarity">
    <text evidence="2 15">Belongs to the unc-5 family.</text>
</comment>
<keyword evidence="10" id="KW-1015">Disulfide bond</keyword>
<dbReference type="Pfam" id="PF25609">
    <property type="entry name" value="Unc5_NetrinR_N"/>
    <property type="match status" value="1"/>
</dbReference>
<dbReference type="PROSITE" id="PS51145">
    <property type="entry name" value="ZU5"/>
    <property type="match status" value="1"/>
</dbReference>
<dbReference type="CTD" id="137970"/>
<evidence type="ECO:0000256" key="10">
    <source>
        <dbReference type="ARBA" id="ARBA00023157"/>
    </source>
</evidence>
<evidence type="ECO:0000256" key="2">
    <source>
        <dbReference type="ARBA" id="ARBA00009844"/>
    </source>
</evidence>
<dbReference type="InterPro" id="IPR000906">
    <property type="entry name" value="ZU5_dom"/>
</dbReference>
<protein>
    <recommendedName>
        <fullName evidence="15">Netrin receptor UNC5</fullName>
    </recommendedName>
</protein>
<keyword evidence="4" id="KW-1003">Cell membrane</keyword>
<dbReference type="PANTHER" id="PTHR12582:SF5">
    <property type="entry name" value="NETRIN RECEPTOR UNC5D"/>
    <property type="match status" value="1"/>
</dbReference>
<gene>
    <name evidence="18" type="primary">UNC5D</name>
</gene>
<dbReference type="AlphaFoldDB" id="A0A5F9CRW4"/>
<evidence type="ECO:0000256" key="1">
    <source>
        <dbReference type="ARBA" id="ARBA00004251"/>
    </source>
</evidence>
<dbReference type="EMBL" id="AAGW02059201">
    <property type="status" value="NOT_ANNOTATED_CDS"/>
    <property type="molecule type" value="Genomic_DNA"/>
</dbReference>
<dbReference type="GO" id="GO:0005042">
    <property type="term" value="F:netrin receptor activity"/>
    <property type="evidence" value="ECO:0007669"/>
    <property type="project" value="UniProtKB-UniRule"/>
</dbReference>
<proteinExistence type="inferred from homology"/>
<dbReference type="EMBL" id="AAGW02059198">
    <property type="status" value="NOT_ANNOTATED_CDS"/>
    <property type="molecule type" value="Genomic_DNA"/>
</dbReference>
<evidence type="ECO:0000256" key="5">
    <source>
        <dbReference type="ARBA" id="ARBA00022692"/>
    </source>
</evidence>
<dbReference type="PROSITE" id="PS50092">
    <property type="entry name" value="TSP1"/>
    <property type="match status" value="1"/>
</dbReference>
<dbReference type="GeneTree" id="ENSGT00950000182815"/>
<evidence type="ECO:0000256" key="11">
    <source>
        <dbReference type="ARBA" id="ARBA00023170"/>
    </source>
</evidence>
<dbReference type="GO" id="GO:0006915">
    <property type="term" value="P:apoptotic process"/>
    <property type="evidence" value="ECO:0007669"/>
    <property type="project" value="UniProtKB-KW"/>
</dbReference>
<keyword evidence="13 15" id="KW-0393">Immunoglobulin domain</keyword>